<sequence>MTTTWTAESILAAASDDTRDRITAHGPRIRIDDRPATDSELRLLADLAHSGLIDLNTQVPVGRRCCWVTAPGRKQARRWARLQPIKERTR</sequence>
<dbReference type="Proteomes" id="UP000309992">
    <property type="component" value="Unassembled WGS sequence"/>
</dbReference>
<reference evidence="1 2" key="1">
    <citation type="journal article" date="2015" name="Antonie Van Leeuwenhoek">
        <title>Prauserella endophytica sp. nov., an endophytic actinobacterium isolated from Tamarix taklamakanensis.</title>
        <authorList>
            <person name="Liu J.M."/>
            <person name="Habden X."/>
            <person name="Guo L."/>
            <person name="Tuo L."/>
            <person name="Jiang Z.K."/>
            <person name="Liu S.W."/>
            <person name="Liu X.F."/>
            <person name="Chen L."/>
            <person name="Li R.F."/>
            <person name="Zhang Y.Q."/>
            <person name="Sun C.H."/>
        </authorList>
    </citation>
    <scope>NUCLEOTIDE SEQUENCE [LARGE SCALE GENOMIC DNA]</scope>
    <source>
        <strain evidence="1 2">CGMCC 4.7182</strain>
    </source>
</reference>
<accession>A0ABY2RV18</accession>
<gene>
    <name evidence="1" type="ORF">FCN18_33555</name>
</gene>
<organism evidence="1 2">
    <name type="scientific">Prauserella endophytica</name>
    <dbReference type="NCBI Taxonomy" id="1592324"/>
    <lineage>
        <taxon>Bacteria</taxon>
        <taxon>Bacillati</taxon>
        <taxon>Actinomycetota</taxon>
        <taxon>Actinomycetes</taxon>
        <taxon>Pseudonocardiales</taxon>
        <taxon>Pseudonocardiaceae</taxon>
        <taxon>Prauserella</taxon>
        <taxon>Prauserella coralliicola group</taxon>
    </lineage>
</organism>
<dbReference type="EMBL" id="SWMS01000030">
    <property type="protein sequence ID" value="TKG61567.1"/>
    <property type="molecule type" value="Genomic_DNA"/>
</dbReference>
<name>A0ABY2RV18_9PSEU</name>
<dbReference type="RefSeq" id="WP_137097043.1">
    <property type="nucleotide sequence ID" value="NZ_SWMS01000030.1"/>
</dbReference>
<keyword evidence="2" id="KW-1185">Reference proteome</keyword>
<evidence type="ECO:0000313" key="2">
    <source>
        <dbReference type="Proteomes" id="UP000309992"/>
    </source>
</evidence>
<comment type="caution">
    <text evidence="1">The sequence shown here is derived from an EMBL/GenBank/DDBJ whole genome shotgun (WGS) entry which is preliminary data.</text>
</comment>
<proteinExistence type="predicted"/>
<protein>
    <recommendedName>
        <fullName evidence="3">DUF222 domain-containing protein</fullName>
    </recommendedName>
</protein>
<evidence type="ECO:0008006" key="3">
    <source>
        <dbReference type="Google" id="ProtNLM"/>
    </source>
</evidence>
<evidence type="ECO:0000313" key="1">
    <source>
        <dbReference type="EMBL" id="TKG61567.1"/>
    </source>
</evidence>